<accession>A0A9D4PFF4</accession>
<dbReference type="EMBL" id="JABSTV010001255">
    <property type="protein sequence ID" value="KAH7936329.1"/>
    <property type="molecule type" value="Genomic_DNA"/>
</dbReference>
<sequence>MSSLEARNDIEALRDLSRSVIKEELRNLQAAQTTTTLSVVGVLRDELRHLIGEPEREPQPTPCIPTYSEVLSQPLAHSYAAVAKVAPWPPIARSVPHPLEPTACVSIAEKRVTCIGSTLTDRLDYGAVPGMHRTLEMVNDQQRLKNSYLHTRAHSLLASISQGHRHSCATNRPAHVHLQDCQDVVPHDHPEN</sequence>
<comment type="caution">
    <text evidence="1">The sequence shown here is derived from an EMBL/GenBank/DDBJ whole genome shotgun (WGS) entry which is preliminary data.</text>
</comment>
<reference evidence="1" key="1">
    <citation type="journal article" date="2020" name="Cell">
        <title>Large-Scale Comparative Analyses of Tick Genomes Elucidate Their Genetic Diversity and Vector Capacities.</title>
        <authorList>
            <consortium name="Tick Genome and Microbiome Consortium (TIGMIC)"/>
            <person name="Jia N."/>
            <person name="Wang J."/>
            <person name="Shi W."/>
            <person name="Du L."/>
            <person name="Sun Y."/>
            <person name="Zhan W."/>
            <person name="Jiang J.F."/>
            <person name="Wang Q."/>
            <person name="Zhang B."/>
            <person name="Ji P."/>
            <person name="Bell-Sakyi L."/>
            <person name="Cui X.M."/>
            <person name="Yuan T.T."/>
            <person name="Jiang B.G."/>
            <person name="Yang W.F."/>
            <person name="Lam T.T."/>
            <person name="Chang Q.C."/>
            <person name="Ding S.J."/>
            <person name="Wang X.J."/>
            <person name="Zhu J.G."/>
            <person name="Ruan X.D."/>
            <person name="Zhao L."/>
            <person name="Wei J.T."/>
            <person name="Ye R.Z."/>
            <person name="Que T.C."/>
            <person name="Du C.H."/>
            <person name="Zhou Y.H."/>
            <person name="Cheng J.X."/>
            <person name="Dai P.F."/>
            <person name="Guo W.B."/>
            <person name="Han X.H."/>
            <person name="Huang E.J."/>
            <person name="Li L.F."/>
            <person name="Wei W."/>
            <person name="Gao Y.C."/>
            <person name="Liu J.Z."/>
            <person name="Shao H.Z."/>
            <person name="Wang X."/>
            <person name="Wang C.C."/>
            <person name="Yang T.C."/>
            <person name="Huo Q.B."/>
            <person name="Li W."/>
            <person name="Chen H.Y."/>
            <person name="Chen S.E."/>
            <person name="Zhou L.G."/>
            <person name="Ni X.B."/>
            <person name="Tian J.H."/>
            <person name="Sheng Y."/>
            <person name="Liu T."/>
            <person name="Pan Y.S."/>
            <person name="Xia L.Y."/>
            <person name="Li J."/>
            <person name="Zhao F."/>
            <person name="Cao W.C."/>
        </authorList>
    </citation>
    <scope>NUCLEOTIDE SEQUENCE</scope>
    <source>
        <strain evidence="1">Rsan-2018</strain>
    </source>
</reference>
<protein>
    <submittedName>
        <fullName evidence="1">Uncharacterized protein</fullName>
    </submittedName>
</protein>
<name>A0A9D4PFF4_RHISA</name>
<keyword evidence="2" id="KW-1185">Reference proteome</keyword>
<dbReference type="Proteomes" id="UP000821837">
    <property type="component" value="Unassembled WGS sequence"/>
</dbReference>
<proteinExistence type="predicted"/>
<reference evidence="1" key="2">
    <citation type="submission" date="2021-09" db="EMBL/GenBank/DDBJ databases">
        <authorList>
            <person name="Jia N."/>
            <person name="Wang J."/>
            <person name="Shi W."/>
            <person name="Du L."/>
            <person name="Sun Y."/>
            <person name="Zhan W."/>
            <person name="Jiang J."/>
            <person name="Wang Q."/>
            <person name="Zhang B."/>
            <person name="Ji P."/>
            <person name="Sakyi L.B."/>
            <person name="Cui X."/>
            <person name="Yuan T."/>
            <person name="Jiang B."/>
            <person name="Yang W."/>
            <person name="Lam T.T.-Y."/>
            <person name="Chang Q."/>
            <person name="Ding S."/>
            <person name="Wang X."/>
            <person name="Zhu J."/>
            <person name="Ruan X."/>
            <person name="Zhao L."/>
            <person name="Wei J."/>
            <person name="Que T."/>
            <person name="Du C."/>
            <person name="Cheng J."/>
            <person name="Dai P."/>
            <person name="Han X."/>
            <person name="Huang E."/>
            <person name="Gao Y."/>
            <person name="Liu J."/>
            <person name="Shao H."/>
            <person name="Ye R."/>
            <person name="Li L."/>
            <person name="Wei W."/>
            <person name="Wang X."/>
            <person name="Wang C."/>
            <person name="Huo Q."/>
            <person name="Li W."/>
            <person name="Guo W."/>
            <person name="Chen H."/>
            <person name="Chen S."/>
            <person name="Zhou L."/>
            <person name="Zhou L."/>
            <person name="Ni X."/>
            <person name="Tian J."/>
            <person name="Zhou Y."/>
            <person name="Sheng Y."/>
            <person name="Liu T."/>
            <person name="Pan Y."/>
            <person name="Xia L."/>
            <person name="Li J."/>
            <person name="Zhao F."/>
            <person name="Cao W."/>
        </authorList>
    </citation>
    <scope>NUCLEOTIDE SEQUENCE</scope>
    <source>
        <strain evidence="1">Rsan-2018</strain>
        <tissue evidence="1">Larvae</tissue>
    </source>
</reference>
<organism evidence="1 2">
    <name type="scientific">Rhipicephalus sanguineus</name>
    <name type="common">Brown dog tick</name>
    <name type="synonym">Ixodes sanguineus</name>
    <dbReference type="NCBI Taxonomy" id="34632"/>
    <lineage>
        <taxon>Eukaryota</taxon>
        <taxon>Metazoa</taxon>
        <taxon>Ecdysozoa</taxon>
        <taxon>Arthropoda</taxon>
        <taxon>Chelicerata</taxon>
        <taxon>Arachnida</taxon>
        <taxon>Acari</taxon>
        <taxon>Parasitiformes</taxon>
        <taxon>Ixodida</taxon>
        <taxon>Ixodoidea</taxon>
        <taxon>Ixodidae</taxon>
        <taxon>Rhipicephalinae</taxon>
        <taxon>Rhipicephalus</taxon>
        <taxon>Rhipicephalus</taxon>
    </lineage>
</organism>
<evidence type="ECO:0000313" key="1">
    <source>
        <dbReference type="EMBL" id="KAH7936329.1"/>
    </source>
</evidence>
<dbReference type="AlphaFoldDB" id="A0A9D4PFF4"/>
<evidence type="ECO:0000313" key="2">
    <source>
        <dbReference type="Proteomes" id="UP000821837"/>
    </source>
</evidence>
<gene>
    <name evidence="1" type="ORF">HPB52_021428</name>
</gene>